<dbReference type="RefSeq" id="WP_216128577.1">
    <property type="nucleotide sequence ID" value="NZ_CP064782.1"/>
</dbReference>
<feature type="transmembrane region" description="Helical" evidence="6">
    <location>
        <begin position="433"/>
        <end position="452"/>
    </location>
</feature>
<evidence type="ECO:0000256" key="6">
    <source>
        <dbReference type="SAM" id="Phobius"/>
    </source>
</evidence>
<dbReference type="GO" id="GO:0005886">
    <property type="term" value="C:plasma membrane"/>
    <property type="evidence" value="ECO:0007669"/>
    <property type="project" value="TreeGrafter"/>
</dbReference>
<feature type="transmembrane region" description="Helical" evidence="6">
    <location>
        <begin position="194"/>
        <end position="219"/>
    </location>
</feature>
<comment type="similarity">
    <text evidence="2">Belongs to the SLC13A/DASS transporter (TC 2.A.47) family. DIT1 subfamily.</text>
</comment>
<dbReference type="PANTHER" id="PTHR10283:SF82">
    <property type="entry name" value="SOLUTE CARRIER FAMILY 13 MEMBER 2"/>
    <property type="match status" value="1"/>
</dbReference>
<feature type="transmembrane region" description="Helical" evidence="6">
    <location>
        <begin position="151"/>
        <end position="182"/>
    </location>
</feature>
<keyword evidence="3 6" id="KW-0812">Transmembrane</keyword>
<dbReference type="InterPro" id="IPR001898">
    <property type="entry name" value="SLC13A/DASS"/>
</dbReference>
<keyword evidence="8" id="KW-1185">Reference proteome</keyword>
<feature type="transmembrane region" description="Helical" evidence="6">
    <location>
        <begin position="107"/>
        <end position="131"/>
    </location>
</feature>
<evidence type="ECO:0000313" key="8">
    <source>
        <dbReference type="Proteomes" id="UP000683428"/>
    </source>
</evidence>
<sequence>MSTSTPSLAPGGKKPLNISLIGGLLGVLAAVIIELLPLGGGLPVAGHHMLAILAFAVIVWISEAMDYTVSSILISALIIFLVGSAPDMADPSKVIGTQKALKLALGGFSNSGLALVAAALFIAAAMTVTGLDRRIALFTMSHIGAGGKRVLIGSIVVTILLSFIVPSATARTACVVPIMLGGIASLKLDKKGPLAASIMITIAQATSIWNIGILTSAAQNLLSRGFVEKAFGAEHALTWIDWFIAGAPWAIAMSVVLFFVVRRVLPPEIETIPGGKQAMADSYAALGPMSGAEKRLLTLSLVLLGLWATEGKLHNLDTASTTIGGIALMLLPGVGVMSWSEAQKRIPWGTVLVFGVGISLGTALLDTKAAAWLSTFVVQMFHLDTLSAFGIFAVLSAFLILIHLGFASATALTAALLPILISVLTSLPGPINAAGITMLLAFTVSFGFVLPVNAPQNMVCLGTETFTTRQFTLVGLWLTGIGYLMLLLFALTWWPLLGLI</sequence>
<dbReference type="AlphaFoldDB" id="A0A975XUC5"/>
<dbReference type="InterPro" id="IPR030676">
    <property type="entry name" value="CitT-rel"/>
</dbReference>
<protein>
    <submittedName>
        <fullName evidence="7">DASS family sodium-coupled anion symporter</fullName>
    </submittedName>
</protein>
<dbReference type="EMBL" id="CP064782">
    <property type="protein sequence ID" value="QWT48663.1"/>
    <property type="molecule type" value="Genomic_DNA"/>
</dbReference>
<dbReference type="GO" id="GO:0008514">
    <property type="term" value="F:organic anion transmembrane transporter activity"/>
    <property type="evidence" value="ECO:0007669"/>
    <property type="project" value="UniProtKB-ARBA"/>
</dbReference>
<dbReference type="Proteomes" id="UP000683428">
    <property type="component" value="Chromosome"/>
</dbReference>
<comment type="subcellular location">
    <subcellularLocation>
        <location evidence="1">Membrane</location>
        <topology evidence="1">Multi-pass membrane protein</topology>
    </subcellularLocation>
</comment>
<feature type="transmembrane region" description="Helical" evidence="6">
    <location>
        <begin position="16"/>
        <end position="37"/>
    </location>
</feature>
<evidence type="ECO:0000256" key="1">
    <source>
        <dbReference type="ARBA" id="ARBA00004141"/>
    </source>
</evidence>
<dbReference type="NCBIfam" id="TIGR00785">
    <property type="entry name" value="dass"/>
    <property type="match status" value="1"/>
</dbReference>
<dbReference type="Pfam" id="PF00939">
    <property type="entry name" value="Na_sulph_symp"/>
    <property type="match status" value="1"/>
</dbReference>
<reference evidence="7" key="1">
    <citation type="submission" date="2020-11" db="EMBL/GenBank/DDBJ databases">
        <title>Azospira inquinata sp. nov.</title>
        <authorList>
            <person name="Moe W.M."/>
            <person name="Mikes M.C."/>
        </authorList>
    </citation>
    <scope>NUCLEOTIDE SEQUENCE</scope>
    <source>
        <strain evidence="7">Azo-3</strain>
    </source>
</reference>
<name>A0A975XUC5_9RHOO</name>
<evidence type="ECO:0000256" key="5">
    <source>
        <dbReference type="ARBA" id="ARBA00023136"/>
    </source>
</evidence>
<feature type="transmembrane region" description="Helical" evidence="6">
    <location>
        <begin position="385"/>
        <end position="402"/>
    </location>
</feature>
<organism evidence="7 8">
    <name type="scientific">Azospira inquinata</name>
    <dbReference type="NCBI Taxonomy" id="2785627"/>
    <lineage>
        <taxon>Bacteria</taxon>
        <taxon>Pseudomonadati</taxon>
        <taxon>Pseudomonadota</taxon>
        <taxon>Betaproteobacteria</taxon>
        <taxon>Rhodocyclales</taxon>
        <taxon>Rhodocyclaceae</taxon>
        <taxon>Azospira</taxon>
    </lineage>
</organism>
<feature type="transmembrane region" description="Helical" evidence="6">
    <location>
        <begin position="473"/>
        <end position="494"/>
    </location>
</feature>
<evidence type="ECO:0000256" key="4">
    <source>
        <dbReference type="ARBA" id="ARBA00022989"/>
    </source>
</evidence>
<feature type="transmembrane region" description="Helical" evidence="6">
    <location>
        <begin position="319"/>
        <end position="339"/>
    </location>
</feature>
<feature type="transmembrane region" description="Helical" evidence="6">
    <location>
        <begin position="67"/>
        <end position="86"/>
    </location>
</feature>
<accession>A0A975XUC5</accession>
<evidence type="ECO:0000256" key="3">
    <source>
        <dbReference type="ARBA" id="ARBA00022692"/>
    </source>
</evidence>
<feature type="transmembrane region" description="Helical" evidence="6">
    <location>
        <begin position="239"/>
        <end position="261"/>
    </location>
</feature>
<dbReference type="KEGG" id="aiq:Azoinq_12560"/>
<feature type="transmembrane region" description="Helical" evidence="6">
    <location>
        <begin position="409"/>
        <end position="427"/>
    </location>
</feature>
<keyword evidence="5 6" id="KW-0472">Membrane</keyword>
<evidence type="ECO:0000313" key="7">
    <source>
        <dbReference type="EMBL" id="QWT48663.1"/>
    </source>
</evidence>
<proteinExistence type="inferred from homology"/>
<feature type="transmembrane region" description="Helical" evidence="6">
    <location>
        <begin position="44"/>
        <end position="61"/>
    </location>
</feature>
<dbReference type="PIRSF" id="PIRSF002457">
    <property type="entry name" value="DASS"/>
    <property type="match status" value="1"/>
</dbReference>
<evidence type="ECO:0000256" key="2">
    <source>
        <dbReference type="ARBA" id="ARBA00007349"/>
    </source>
</evidence>
<gene>
    <name evidence="7" type="ORF">Azoinq_12560</name>
</gene>
<feature type="transmembrane region" description="Helical" evidence="6">
    <location>
        <begin position="346"/>
        <end position="365"/>
    </location>
</feature>
<dbReference type="PANTHER" id="PTHR10283">
    <property type="entry name" value="SOLUTE CARRIER FAMILY 13 MEMBER"/>
    <property type="match status" value="1"/>
</dbReference>
<dbReference type="GO" id="GO:1905039">
    <property type="term" value="P:carboxylic acid transmembrane transport"/>
    <property type="evidence" value="ECO:0007669"/>
    <property type="project" value="UniProtKB-ARBA"/>
</dbReference>
<keyword evidence="4 6" id="KW-1133">Transmembrane helix</keyword>